<keyword evidence="1 2" id="KW-0238">DNA-binding</keyword>
<dbReference type="SUPFAM" id="SSF46689">
    <property type="entry name" value="Homeodomain-like"/>
    <property type="match status" value="1"/>
</dbReference>
<dbReference type="PANTHER" id="PTHR30055">
    <property type="entry name" value="HTH-TYPE TRANSCRIPTIONAL REGULATOR RUTR"/>
    <property type="match status" value="1"/>
</dbReference>
<accession>A0A2U3NTA7</accession>
<dbReference type="Proteomes" id="UP000240988">
    <property type="component" value="Unassembled WGS sequence"/>
</dbReference>
<keyword evidence="5" id="KW-1185">Reference proteome</keyword>
<organism evidence="4 5">
    <name type="scientific">Mycobacterium rhizamassiliense</name>
    <dbReference type="NCBI Taxonomy" id="1841860"/>
    <lineage>
        <taxon>Bacteria</taxon>
        <taxon>Bacillati</taxon>
        <taxon>Actinomycetota</taxon>
        <taxon>Actinomycetes</taxon>
        <taxon>Mycobacteriales</taxon>
        <taxon>Mycobacteriaceae</taxon>
        <taxon>Mycobacterium</taxon>
    </lineage>
</organism>
<dbReference type="GO" id="GO:0000976">
    <property type="term" value="F:transcription cis-regulatory region binding"/>
    <property type="evidence" value="ECO:0007669"/>
    <property type="project" value="TreeGrafter"/>
</dbReference>
<dbReference type="EMBL" id="FUFA01000004">
    <property type="protein sequence ID" value="SPM34760.1"/>
    <property type="molecule type" value="Genomic_DNA"/>
</dbReference>
<dbReference type="InterPro" id="IPR001647">
    <property type="entry name" value="HTH_TetR"/>
</dbReference>
<reference evidence="4 5" key="1">
    <citation type="submission" date="2017-01" db="EMBL/GenBank/DDBJ databases">
        <authorList>
            <consortium name="Urmite Genomes"/>
        </authorList>
    </citation>
    <scope>NUCLEOTIDE SEQUENCE [LARGE SCALE GENOMIC DNA]</scope>
    <source>
        <strain evidence="4 5">AB57</strain>
    </source>
</reference>
<evidence type="ECO:0000259" key="3">
    <source>
        <dbReference type="PROSITE" id="PS50977"/>
    </source>
</evidence>
<dbReference type="STRING" id="1841860.GCA_900157375_02583"/>
<proteinExistence type="predicted"/>
<evidence type="ECO:0000256" key="1">
    <source>
        <dbReference type="ARBA" id="ARBA00023125"/>
    </source>
</evidence>
<dbReference type="GO" id="GO:0003700">
    <property type="term" value="F:DNA-binding transcription factor activity"/>
    <property type="evidence" value="ECO:0007669"/>
    <property type="project" value="TreeGrafter"/>
</dbReference>
<name>A0A2U3NTA7_9MYCO</name>
<evidence type="ECO:0000313" key="5">
    <source>
        <dbReference type="Proteomes" id="UP000240988"/>
    </source>
</evidence>
<dbReference type="InterPro" id="IPR050109">
    <property type="entry name" value="HTH-type_TetR-like_transc_reg"/>
</dbReference>
<feature type="DNA-binding region" description="H-T-H motif" evidence="2">
    <location>
        <begin position="35"/>
        <end position="54"/>
    </location>
</feature>
<dbReference type="Pfam" id="PF00440">
    <property type="entry name" value="TetR_N"/>
    <property type="match status" value="1"/>
</dbReference>
<dbReference type="PROSITE" id="PS50977">
    <property type="entry name" value="HTH_TETR_2"/>
    <property type="match status" value="1"/>
</dbReference>
<dbReference type="RefSeq" id="WP_077090583.1">
    <property type="nucleotide sequence ID" value="NZ_LT721901.1"/>
</dbReference>
<dbReference type="Gene3D" id="1.10.357.10">
    <property type="entry name" value="Tetracycline Repressor, domain 2"/>
    <property type="match status" value="1"/>
</dbReference>
<sequence>MTSPGRAGARRTEKLQAILSATERLILDDGYAAITYRSVATAADVAPGLVQYYFPSVDDLFAAVLRRSTDQVIAELGAATRSDKPLRAVWAYASDRRGSALLLEFLAMANHRPQLRTVIGEGGERVRQALLAAVAARWEADGRDHDGVPAAAALFLLVWIPRMVLLEETLGTLTGHAETLAMVERFLDDVEPLEE</sequence>
<dbReference type="OrthoDB" id="3474596at2"/>
<evidence type="ECO:0000256" key="2">
    <source>
        <dbReference type="PROSITE-ProRule" id="PRU00335"/>
    </source>
</evidence>
<gene>
    <name evidence="4" type="ORF">MRAB57_2580</name>
</gene>
<evidence type="ECO:0000313" key="4">
    <source>
        <dbReference type="EMBL" id="SPM34760.1"/>
    </source>
</evidence>
<feature type="domain" description="HTH tetR-type" evidence="3">
    <location>
        <begin position="12"/>
        <end position="72"/>
    </location>
</feature>
<dbReference type="AlphaFoldDB" id="A0A2U3NTA7"/>
<dbReference type="PANTHER" id="PTHR30055:SF231">
    <property type="entry name" value="TRANSCRIPTIONAL REGULATORY PROTEIN (PROBABLY DEOR-FAMILY)-RELATED"/>
    <property type="match status" value="1"/>
</dbReference>
<dbReference type="InterPro" id="IPR009057">
    <property type="entry name" value="Homeodomain-like_sf"/>
</dbReference>
<protein>
    <submittedName>
        <fullName evidence="4">TetR family transcriptional regulator</fullName>
    </submittedName>
</protein>